<dbReference type="EMBL" id="CAICTM010000278">
    <property type="protein sequence ID" value="CAB9506800.1"/>
    <property type="molecule type" value="Genomic_DNA"/>
</dbReference>
<dbReference type="PROSITE" id="PS50222">
    <property type="entry name" value="EF_HAND_2"/>
    <property type="match status" value="1"/>
</dbReference>
<reference evidence="3" key="1">
    <citation type="submission" date="2020-06" db="EMBL/GenBank/DDBJ databases">
        <authorList>
            <consortium name="Plant Systems Biology data submission"/>
        </authorList>
    </citation>
    <scope>NUCLEOTIDE SEQUENCE</scope>
    <source>
        <strain evidence="3">D6</strain>
    </source>
</reference>
<feature type="chain" id="PRO_5040141098" description="EF-hand domain-containing protein" evidence="1">
    <location>
        <begin position="18"/>
        <end position="392"/>
    </location>
</feature>
<sequence length="392" mass="42903">MIASLILCCCLAAPTLSFVPVATVVFPLGVGSSSSSSQLRFVNEGHPQDEVFAVTDSKTEMPFPWKCLDINKDGKVDFHDLAFIVTTALDANQDGLVDEKHVQAALSVSLLLWMLMVSPVQAKGGGGGHGGGGGGHSHYSGSMSTFDQPEYDPYRRPNRREANRMVQLRPFDPNACADLPVEGEVVDVLVDDWRGNYVPGVVNDVQEGSCSFKTDMVGGGKVFQYPASRRLTSNRNWQNWVAPSIVAGAVGFVGLIALEEEWNSEWERNFDDEFLQSTGGETKAAATEIETFPPPCSGSYVGTTRESDGMNQQVQSDLKFYSDGEISGDGFDSEDGRYSVSGAWKENKVRWIERYGLRFSVTVRGEVLSDGSIQCRFTSTRNVRGKFTIQQK</sequence>
<dbReference type="InterPro" id="IPR002048">
    <property type="entry name" value="EF_hand_dom"/>
</dbReference>
<evidence type="ECO:0000313" key="3">
    <source>
        <dbReference type="EMBL" id="CAB9506800.1"/>
    </source>
</evidence>
<gene>
    <name evidence="3" type="ORF">SEMRO_279_G106840.1</name>
</gene>
<dbReference type="GO" id="GO:0005509">
    <property type="term" value="F:calcium ion binding"/>
    <property type="evidence" value="ECO:0007669"/>
    <property type="project" value="InterPro"/>
</dbReference>
<feature type="domain" description="EF-hand" evidence="2">
    <location>
        <begin position="56"/>
        <end position="91"/>
    </location>
</feature>
<dbReference type="PROSITE" id="PS00018">
    <property type="entry name" value="EF_HAND_1"/>
    <property type="match status" value="1"/>
</dbReference>
<proteinExistence type="predicted"/>
<keyword evidence="1" id="KW-0732">Signal</keyword>
<evidence type="ECO:0000313" key="4">
    <source>
        <dbReference type="Proteomes" id="UP001153069"/>
    </source>
</evidence>
<evidence type="ECO:0000256" key="1">
    <source>
        <dbReference type="SAM" id="SignalP"/>
    </source>
</evidence>
<dbReference type="Proteomes" id="UP001153069">
    <property type="component" value="Unassembled WGS sequence"/>
</dbReference>
<dbReference type="InterPro" id="IPR018247">
    <property type="entry name" value="EF_Hand_1_Ca_BS"/>
</dbReference>
<evidence type="ECO:0000259" key="2">
    <source>
        <dbReference type="PROSITE" id="PS50222"/>
    </source>
</evidence>
<comment type="caution">
    <text evidence="3">The sequence shown here is derived from an EMBL/GenBank/DDBJ whole genome shotgun (WGS) entry which is preliminary data.</text>
</comment>
<name>A0A9N8HC01_9STRA</name>
<organism evidence="3 4">
    <name type="scientific">Seminavis robusta</name>
    <dbReference type="NCBI Taxonomy" id="568900"/>
    <lineage>
        <taxon>Eukaryota</taxon>
        <taxon>Sar</taxon>
        <taxon>Stramenopiles</taxon>
        <taxon>Ochrophyta</taxon>
        <taxon>Bacillariophyta</taxon>
        <taxon>Bacillariophyceae</taxon>
        <taxon>Bacillariophycidae</taxon>
        <taxon>Naviculales</taxon>
        <taxon>Naviculaceae</taxon>
        <taxon>Seminavis</taxon>
    </lineage>
</organism>
<accession>A0A9N8HC01</accession>
<keyword evidence="4" id="KW-1185">Reference proteome</keyword>
<protein>
    <recommendedName>
        <fullName evidence="2">EF-hand domain-containing protein</fullName>
    </recommendedName>
</protein>
<dbReference type="AlphaFoldDB" id="A0A9N8HC01"/>
<feature type="signal peptide" evidence="1">
    <location>
        <begin position="1"/>
        <end position="17"/>
    </location>
</feature>